<organism evidence="2 3">
    <name type="scientific">Corynespora cassiicola Philippines</name>
    <dbReference type="NCBI Taxonomy" id="1448308"/>
    <lineage>
        <taxon>Eukaryota</taxon>
        <taxon>Fungi</taxon>
        <taxon>Dikarya</taxon>
        <taxon>Ascomycota</taxon>
        <taxon>Pezizomycotina</taxon>
        <taxon>Dothideomycetes</taxon>
        <taxon>Pleosporomycetidae</taxon>
        <taxon>Pleosporales</taxon>
        <taxon>Corynesporascaceae</taxon>
        <taxon>Corynespora</taxon>
    </lineage>
</organism>
<keyword evidence="3" id="KW-1185">Reference proteome</keyword>
<proteinExistence type="predicted"/>
<dbReference type="InterPro" id="IPR011024">
    <property type="entry name" value="G_crystallin-like"/>
</dbReference>
<feature type="signal peptide" evidence="1">
    <location>
        <begin position="1"/>
        <end position="19"/>
    </location>
</feature>
<dbReference type="AlphaFoldDB" id="A0A2T2PBT2"/>
<evidence type="ECO:0000256" key="1">
    <source>
        <dbReference type="SAM" id="SignalP"/>
    </source>
</evidence>
<name>A0A2T2PBT2_CORCC</name>
<accession>A0A2T2PBT2</accession>
<dbReference type="Proteomes" id="UP000240883">
    <property type="component" value="Unassembled WGS sequence"/>
</dbReference>
<keyword evidence="1" id="KW-0732">Signal</keyword>
<sequence length="99" mass="10623">MKTAILLLPVATLFSLSSGAKLYVCTSKDLTGECTNLDAPVGQCIDIPLNDALSSIKMNSFSCDFFTDKGCTGTSVTFNSDQNNLRDGTWNDQLTSVKC</sequence>
<evidence type="ECO:0000313" key="3">
    <source>
        <dbReference type="Proteomes" id="UP000240883"/>
    </source>
</evidence>
<dbReference type="OrthoDB" id="2910287at2759"/>
<dbReference type="SUPFAM" id="SSF49695">
    <property type="entry name" value="gamma-Crystallin-like"/>
    <property type="match status" value="1"/>
</dbReference>
<feature type="chain" id="PRO_5015649210" evidence="1">
    <location>
        <begin position="20"/>
        <end position="99"/>
    </location>
</feature>
<protein>
    <submittedName>
        <fullName evidence="2">Uncharacterized protein</fullName>
    </submittedName>
</protein>
<evidence type="ECO:0000313" key="2">
    <source>
        <dbReference type="EMBL" id="PSN75122.1"/>
    </source>
</evidence>
<dbReference type="Gene3D" id="2.60.20.10">
    <property type="entry name" value="Crystallins"/>
    <property type="match status" value="1"/>
</dbReference>
<reference evidence="2 3" key="1">
    <citation type="journal article" date="2018" name="Front. Microbiol.">
        <title>Genome-Wide Analysis of Corynespora cassiicola Leaf Fall Disease Putative Effectors.</title>
        <authorList>
            <person name="Lopez D."/>
            <person name="Ribeiro S."/>
            <person name="Label P."/>
            <person name="Fumanal B."/>
            <person name="Venisse J.S."/>
            <person name="Kohler A."/>
            <person name="de Oliveira R.R."/>
            <person name="Labutti K."/>
            <person name="Lipzen A."/>
            <person name="Lail K."/>
            <person name="Bauer D."/>
            <person name="Ohm R.A."/>
            <person name="Barry K.W."/>
            <person name="Spatafora J."/>
            <person name="Grigoriev I.V."/>
            <person name="Martin F.M."/>
            <person name="Pujade-Renaud V."/>
        </authorList>
    </citation>
    <scope>NUCLEOTIDE SEQUENCE [LARGE SCALE GENOMIC DNA]</scope>
    <source>
        <strain evidence="2 3">Philippines</strain>
    </source>
</reference>
<dbReference type="EMBL" id="KZ678128">
    <property type="protein sequence ID" value="PSN75122.1"/>
    <property type="molecule type" value="Genomic_DNA"/>
</dbReference>
<gene>
    <name evidence="2" type="ORF">BS50DRAFT_628346</name>
</gene>